<proteinExistence type="predicted"/>
<name>A0A4Y2P996_ARAVE</name>
<gene>
    <name evidence="1" type="primary">KANK1_3</name>
    <name evidence="1" type="ORF">AVEN_119364_1</name>
</gene>
<feature type="non-terminal residue" evidence="1">
    <location>
        <position position="81"/>
    </location>
</feature>
<dbReference type="Proteomes" id="UP000499080">
    <property type="component" value="Unassembled WGS sequence"/>
</dbReference>
<sequence length="81" mass="9592">MTQKVGFIEQRKVDIEDCKKNFIIWNYGLVTAPASKLVKFTKNVDDFTATDARARRLRQFSHRSEVHAKYYSRIVELRRIS</sequence>
<keyword evidence="2" id="KW-1185">Reference proteome</keyword>
<accession>A0A4Y2P996</accession>
<dbReference type="AlphaFoldDB" id="A0A4Y2P996"/>
<protein>
    <submittedName>
        <fullName evidence="1">KN motif and ankyrin repeat domain-containing protein 1</fullName>
    </submittedName>
</protein>
<reference evidence="1 2" key="1">
    <citation type="journal article" date="2019" name="Sci. Rep.">
        <title>Orb-weaving spider Araneus ventricosus genome elucidates the spidroin gene catalogue.</title>
        <authorList>
            <person name="Kono N."/>
            <person name="Nakamura H."/>
            <person name="Ohtoshi R."/>
            <person name="Moran D.A.P."/>
            <person name="Shinohara A."/>
            <person name="Yoshida Y."/>
            <person name="Fujiwara M."/>
            <person name="Mori M."/>
            <person name="Tomita M."/>
            <person name="Arakawa K."/>
        </authorList>
    </citation>
    <scope>NUCLEOTIDE SEQUENCE [LARGE SCALE GENOMIC DNA]</scope>
</reference>
<dbReference type="EMBL" id="BGPR01010885">
    <property type="protein sequence ID" value="GBN48525.1"/>
    <property type="molecule type" value="Genomic_DNA"/>
</dbReference>
<evidence type="ECO:0000313" key="1">
    <source>
        <dbReference type="EMBL" id="GBN48525.1"/>
    </source>
</evidence>
<organism evidence="1 2">
    <name type="scientific">Araneus ventricosus</name>
    <name type="common">Orbweaver spider</name>
    <name type="synonym">Epeira ventricosa</name>
    <dbReference type="NCBI Taxonomy" id="182803"/>
    <lineage>
        <taxon>Eukaryota</taxon>
        <taxon>Metazoa</taxon>
        <taxon>Ecdysozoa</taxon>
        <taxon>Arthropoda</taxon>
        <taxon>Chelicerata</taxon>
        <taxon>Arachnida</taxon>
        <taxon>Araneae</taxon>
        <taxon>Araneomorphae</taxon>
        <taxon>Entelegynae</taxon>
        <taxon>Araneoidea</taxon>
        <taxon>Araneidae</taxon>
        <taxon>Araneus</taxon>
    </lineage>
</organism>
<evidence type="ECO:0000313" key="2">
    <source>
        <dbReference type="Proteomes" id="UP000499080"/>
    </source>
</evidence>
<comment type="caution">
    <text evidence="1">The sequence shown here is derived from an EMBL/GenBank/DDBJ whole genome shotgun (WGS) entry which is preliminary data.</text>
</comment>